<dbReference type="PROSITE" id="PS50042">
    <property type="entry name" value="CNMP_BINDING_3"/>
    <property type="match status" value="1"/>
</dbReference>
<dbReference type="InterPro" id="IPR029752">
    <property type="entry name" value="D-isomer_DH_CS1"/>
</dbReference>
<keyword evidence="2" id="KW-0560">Oxidoreductase</keyword>
<dbReference type="SUPFAM" id="SSF51735">
    <property type="entry name" value="NAD(P)-binding Rossmann-fold domains"/>
    <property type="match status" value="1"/>
</dbReference>
<dbReference type="CDD" id="cd12183">
    <property type="entry name" value="LDH_like_2"/>
    <property type="match status" value="1"/>
</dbReference>
<reference evidence="5 6" key="1">
    <citation type="journal article" date="2020" name="G3 (Bethesda)">
        <title>Improved Reference Genome for Cyclotella cryptica CCMP332, a Model for Cell Wall Morphogenesis, Salinity Adaptation, and Lipid Production in Diatoms (Bacillariophyta).</title>
        <authorList>
            <person name="Roberts W.R."/>
            <person name="Downey K.M."/>
            <person name="Ruck E.C."/>
            <person name="Traller J.C."/>
            <person name="Alverson A.J."/>
        </authorList>
    </citation>
    <scope>NUCLEOTIDE SEQUENCE [LARGE SCALE GENOMIC DNA]</scope>
    <source>
        <strain evidence="5 6">CCMP332</strain>
    </source>
</reference>
<dbReference type="InterPro" id="IPR006140">
    <property type="entry name" value="D-isomer_DH_NAD-bd"/>
</dbReference>
<dbReference type="InterPro" id="IPR018490">
    <property type="entry name" value="cNMP-bd_dom_sf"/>
</dbReference>
<dbReference type="Proteomes" id="UP001516023">
    <property type="component" value="Unassembled WGS sequence"/>
</dbReference>
<sequence length="510" mass="56092">MSRALLNKTSVFNELSDSFKDEMAKIMNPIEAPPGHVFTKEGEEITQFMIVESGSLIRTKASVEEGVVITLDEICENGVTGFMHVAARDSGVAYATVTAGNGGAKVWTVGIEFDDLLRSNSDFAIETIQILTQWLRRETKITRATLHGGKRDDPTASYLRKSYKRPEHVDVFKVMCYDTTSWMKENFEPQVKKFNETHEHVVLKVEYTQDRLDINTASYAVGYDAVCLFVNDTASAEVIQTLSMGGVGLIAMRCAGFDRVDLIAAKTFGLSVTRVPAYSPYAVAEHAIALLMCVNRKIHAANTRVKMSNFTLDSGLLGIDVHGKNVGVLGTGKIGQILCRIVSGFGVNLLAYDVFDSDEVKSLGGKYVSKEEIFKTCDIIFLMMPLLPATQHTINYEMLPLLKKGVIIINTSRGGLIETTALLDGIKSGIISGAGIDVYENEGEYFFQDWSARNIGDPTLVALLGNNKVVMTAHQAFFTREAIEKIVSTTIENFGEYSEGLRGNELTNHV</sequence>
<feature type="domain" description="Cyclic nucleotide-binding" evidence="4">
    <location>
        <begin position="11"/>
        <end position="56"/>
    </location>
</feature>
<dbReference type="PROSITE" id="PS00065">
    <property type="entry name" value="D_2_HYDROXYACID_DH_1"/>
    <property type="match status" value="1"/>
</dbReference>
<dbReference type="GO" id="GO:0016491">
    <property type="term" value="F:oxidoreductase activity"/>
    <property type="evidence" value="ECO:0007669"/>
    <property type="project" value="UniProtKB-KW"/>
</dbReference>
<dbReference type="InterPro" id="IPR029753">
    <property type="entry name" value="D-isomer_DH_CS"/>
</dbReference>
<evidence type="ECO:0000256" key="1">
    <source>
        <dbReference type="ARBA" id="ARBA00005854"/>
    </source>
</evidence>
<dbReference type="InterPro" id="IPR014710">
    <property type="entry name" value="RmlC-like_jellyroll"/>
</dbReference>
<comment type="caution">
    <text evidence="5">The sequence shown here is derived from an EMBL/GenBank/DDBJ whole genome shotgun (WGS) entry which is preliminary data.</text>
</comment>
<evidence type="ECO:0000259" key="4">
    <source>
        <dbReference type="PROSITE" id="PS50042"/>
    </source>
</evidence>
<dbReference type="InterPro" id="IPR036291">
    <property type="entry name" value="NAD(P)-bd_dom_sf"/>
</dbReference>
<name>A0ABD3NES9_9STRA</name>
<keyword evidence="3" id="KW-0520">NAD</keyword>
<dbReference type="CDD" id="cd00038">
    <property type="entry name" value="CAP_ED"/>
    <property type="match status" value="1"/>
</dbReference>
<dbReference type="PANTHER" id="PTHR43026:SF1">
    <property type="entry name" value="2-HYDROXYACID DEHYDROGENASE HOMOLOG 1-RELATED"/>
    <property type="match status" value="1"/>
</dbReference>
<dbReference type="AlphaFoldDB" id="A0ABD3NES9"/>
<protein>
    <recommendedName>
        <fullName evidence="4">Cyclic nucleotide-binding domain-containing protein</fullName>
    </recommendedName>
</protein>
<proteinExistence type="inferred from homology"/>
<dbReference type="PROSITE" id="PS00671">
    <property type="entry name" value="D_2_HYDROXYACID_DH_3"/>
    <property type="match status" value="1"/>
</dbReference>
<dbReference type="InterPro" id="IPR058205">
    <property type="entry name" value="D-LDH-like"/>
</dbReference>
<comment type="similarity">
    <text evidence="1">Belongs to the D-isomer specific 2-hydroxyacid dehydrogenase family.</text>
</comment>
<dbReference type="SUPFAM" id="SSF51206">
    <property type="entry name" value="cAMP-binding domain-like"/>
    <property type="match status" value="1"/>
</dbReference>
<dbReference type="Pfam" id="PF00389">
    <property type="entry name" value="2-Hacid_dh"/>
    <property type="match status" value="1"/>
</dbReference>
<accession>A0ABD3NES9</accession>
<evidence type="ECO:0000256" key="2">
    <source>
        <dbReference type="ARBA" id="ARBA00023002"/>
    </source>
</evidence>
<dbReference type="EMBL" id="JABMIG020000592">
    <property type="protein sequence ID" value="KAL3774425.1"/>
    <property type="molecule type" value="Genomic_DNA"/>
</dbReference>
<dbReference type="SUPFAM" id="SSF52283">
    <property type="entry name" value="Formate/glycerate dehydrogenase catalytic domain-like"/>
    <property type="match status" value="1"/>
</dbReference>
<dbReference type="InterPro" id="IPR000595">
    <property type="entry name" value="cNMP-bd_dom"/>
</dbReference>
<gene>
    <name evidence="5" type="ORF">HJC23_009474</name>
</gene>
<organism evidence="5 6">
    <name type="scientific">Cyclotella cryptica</name>
    <dbReference type="NCBI Taxonomy" id="29204"/>
    <lineage>
        <taxon>Eukaryota</taxon>
        <taxon>Sar</taxon>
        <taxon>Stramenopiles</taxon>
        <taxon>Ochrophyta</taxon>
        <taxon>Bacillariophyta</taxon>
        <taxon>Coscinodiscophyceae</taxon>
        <taxon>Thalassiosirophycidae</taxon>
        <taxon>Stephanodiscales</taxon>
        <taxon>Stephanodiscaceae</taxon>
        <taxon>Cyclotella</taxon>
    </lineage>
</organism>
<evidence type="ECO:0000313" key="5">
    <source>
        <dbReference type="EMBL" id="KAL3774425.1"/>
    </source>
</evidence>
<keyword evidence="6" id="KW-1185">Reference proteome</keyword>
<dbReference type="InterPro" id="IPR006139">
    <property type="entry name" value="D-isomer_2_OHA_DH_cat_dom"/>
</dbReference>
<dbReference type="Gene3D" id="2.60.120.10">
    <property type="entry name" value="Jelly Rolls"/>
    <property type="match status" value="1"/>
</dbReference>
<evidence type="ECO:0000313" key="6">
    <source>
        <dbReference type="Proteomes" id="UP001516023"/>
    </source>
</evidence>
<dbReference type="PANTHER" id="PTHR43026">
    <property type="entry name" value="2-HYDROXYACID DEHYDROGENASE HOMOLOG 1-RELATED"/>
    <property type="match status" value="1"/>
</dbReference>
<evidence type="ECO:0000256" key="3">
    <source>
        <dbReference type="ARBA" id="ARBA00023027"/>
    </source>
</evidence>
<dbReference type="Gene3D" id="3.40.50.720">
    <property type="entry name" value="NAD(P)-binding Rossmann-like Domain"/>
    <property type="match status" value="2"/>
</dbReference>
<dbReference type="Pfam" id="PF02826">
    <property type="entry name" value="2-Hacid_dh_C"/>
    <property type="match status" value="1"/>
</dbReference>